<name>A0ABP6AGX1_9ACTN</name>
<keyword evidence="2" id="KW-0119">Carbohydrate metabolism</keyword>
<proteinExistence type="predicted"/>
<evidence type="ECO:0000256" key="3">
    <source>
        <dbReference type="SAM" id="SignalP"/>
    </source>
</evidence>
<evidence type="ECO:0000256" key="2">
    <source>
        <dbReference type="ARBA" id="ARBA00023326"/>
    </source>
</evidence>
<gene>
    <name evidence="5" type="ORF">GCM10010201_08420</name>
</gene>
<dbReference type="Pfam" id="PF19077">
    <property type="entry name" value="Big_13"/>
    <property type="match status" value="1"/>
</dbReference>
<dbReference type="InterPro" id="IPR003961">
    <property type="entry name" value="FN3_dom"/>
</dbReference>
<dbReference type="RefSeq" id="WP_344168481.1">
    <property type="nucleotide sequence ID" value="NZ_BAAARY010000002.1"/>
</dbReference>
<feature type="domain" description="Bacterial Ig-like" evidence="4">
    <location>
        <begin position="285"/>
        <end position="358"/>
    </location>
</feature>
<evidence type="ECO:0000259" key="4">
    <source>
        <dbReference type="Pfam" id="PF19077"/>
    </source>
</evidence>
<evidence type="ECO:0000256" key="1">
    <source>
        <dbReference type="ARBA" id="ARBA00023295"/>
    </source>
</evidence>
<keyword evidence="1" id="KW-0378">Hydrolase</keyword>
<dbReference type="CDD" id="cd00063">
    <property type="entry name" value="FN3"/>
    <property type="match status" value="1"/>
</dbReference>
<evidence type="ECO:0000313" key="5">
    <source>
        <dbReference type="EMBL" id="GAA2514572.1"/>
    </source>
</evidence>
<accession>A0ABP6AGX1</accession>
<dbReference type="InterPro" id="IPR044016">
    <property type="entry name" value="Big_13"/>
</dbReference>
<comment type="caution">
    <text evidence="5">The sequence shown here is derived from an EMBL/GenBank/DDBJ whole genome shotgun (WGS) entry which is preliminary data.</text>
</comment>
<keyword evidence="6" id="KW-1185">Reference proteome</keyword>
<dbReference type="EMBL" id="BAAARY010000002">
    <property type="protein sequence ID" value="GAA2514572.1"/>
    <property type="molecule type" value="Genomic_DNA"/>
</dbReference>
<keyword evidence="3" id="KW-0732">Signal</keyword>
<dbReference type="InterPro" id="IPR013783">
    <property type="entry name" value="Ig-like_fold"/>
</dbReference>
<keyword evidence="1" id="KW-0326">Glycosidase</keyword>
<reference evidence="6" key="1">
    <citation type="journal article" date="2019" name="Int. J. Syst. Evol. Microbiol.">
        <title>The Global Catalogue of Microorganisms (GCM) 10K type strain sequencing project: providing services to taxonomists for standard genome sequencing and annotation.</title>
        <authorList>
            <consortium name="The Broad Institute Genomics Platform"/>
            <consortium name="The Broad Institute Genome Sequencing Center for Infectious Disease"/>
            <person name="Wu L."/>
            <person name="Ma J."/>
        </authorList>
    </citation>
    <scope>NUCLEOTIDE SEQUENCE [LARGE SCALE GENOMIC DNA]</scope>
    <source>
        <strain evidence="6">JCM 3367</strain>
    </source>
</reference>
<evidence type="ECO:0000313" key="6">
    <source>
        <dbReference type="Proteomes" id="UP001499978"/>
    </source>
</evidence>
<organism evidence="5 6">
    <name type="scientific">Pilimelia columellifera subsp. columellifera</name>
    <dbReference type="NCBI Taxonomy" id="706583"/>
    <lineage>
        <taxon>Bacteria</taxon>
        <taxon>Bacillati</taxon>
        <taxon>Actinomycetota</taxon>
        <taxon>Actinomycetes</taxon>
        <taxon>Micromonosporales</taxon>
        <taxon>Micromonosporaceae</taxon>
        <taxon>Pilimelia</taxon>
    </lineage>
</organism>
<sequence>MTPRNSNRRRRSAAIAAAAAIVLSLTHAAPANAGLNAVGEDSNVKRFPTYVEDANGLRLALCDDPADRCVLSELPDTGSPMSYPDNYAVENFYWAAEAALSQNGVSALMILALETSFANDEVRSGEEVMFSRTRLERVTGLAPNTTYTVMHPYGQFPITTDGVGNVRRAEHNPDTGCGPAEAGEADPPCDNGGWKAATDGFLGDSAGAETPAPFLTWDPAFAPAAPAGHIGDFSIPHRVIGSTLLDEAGAPQNYFRIVGPGVDVRTAGFNVQGRIADLAAGNPPTTPNMTSATDTGVSDVDNLTRVAQPEFTGRSTGDSVELLADGQVVATGPVANGQYRLTPAAALAEGDRVMTTRSTGGVSAPVTVTIDRTAPARPGAPAATALSGSTARISWPGVPTAEAYKLFRNNAFAGEIQAPGIGRAANTNVSGLAGRVTGFTLSAVDFAGNESVRSAARMVGVPGRASIRGVTSGSKATKVVTASVRWASPTVSNSAAISAYRVTVIRSNGARSTRVVSSRLRAYTWSGGLARNARYRFQVAPVNRFGIAPASSLSGWAIAR</sequence>
<dbReference type="InterPro" id="IPR036116">
    <property type="entry name" value="FN3_sf"/>
</dbReference>
<keyword evidence="2" id="KW-0624">Polysaccharide degradation</keyword>
<dbReference type="Gene3D" id="2.60.40.10">
    <property type="entry name" value="Immunoglobulins"/>
    <property type="match status" value="3"/>
</dbReference>
<dbReference type="SUPFAM" id="SSF49265">
    <property type="entry name" value="Fibronectin type III"/>
    <property type="match status" value="1"/>
</dbReference>
<protein>
    <recommendedName>
        <fullName evidence="4">Bacterial Ig-like domain-containing protein</fullName>
    </recommendedName>
</protein>
<dbReference type="Proteomes" id="UP001499978">
    <property type="component" value="Unassembled WGS sequence"/>
</dbReference>
<feature type="signal peptide" evidence="3">
    <location>
        <begin position="1"/>
        <end position="33"/>
    </location>
</feature>
<feature type="chain" id="PRO_5046691470" description="Bacterial Ig-like domain-containing protein" evidence="3">
    <location>
        <begin position="34"/>
        <end position="560"/>
    </location>
</feature>